<comment type="similarity">
    <text evidence="1 2">Belongs to the arylamine N-acetyltransferase family.</text>
</comment>
<dbReference type="InterPro" id="IPR038765">
    <property type="entry name" value="Papain-like_cys_pep_sf"/>
</dbReference>
<accession>M7NWG3</accession>
<dbReference type="RefSeq" id="WP_008299603.1">
    <property type="nucleotide sequence ID" value="NZ_AOFT01000009.1"/>
</dbReference>
<dbReference type="InterPro" id="IPR001447">
    <property type="entry name" value="Arylamine_N-AcTrfase"/>
</dbReference>
<gene>
    <name evidence="3" type="primary">nat</name>
    <name evidence="3" type="ORF">C772_01980</name>
</gene>
<dbReference type="PATRIC" id="fig|1235279.3.peg.1980"/>
<dbReference type="Pfam" id="PF00797">
    <property type="entry name" value="Acetyltransf_2"/>
    <property type="match status" value="1"/>
</dbReference>
<dbReference type="GO" id="GO:0004060">
    <property type="term" value="F:arylamine N-acetyltransferase activity"/>
    <property type="evidence" value="ECO:0007669"/>
    <property type="project" value="UniProtKB-EC"/>
</dbReference>
<dbReference type="OrthoDB" id="7181050at2"/>
<keyword evidence="4" id="KW-1185">Reference proteome</keyword>
<protein>
    <submittedName>
        <fullName evidence="3">Arylamine N-acetyltransferase</fullName>
        <ecNumber evidence="3">2.3.1.5</ecNumber>
    </submittedName>
</protein>
<reference evidence="3 4" key="1">
    <citation type="journal article" date="2013" name="Genome Announc.">
        <title>Draft Genome Sequence of Bhargavaea cecembensis Strain DSE10T, Isolated from a Deep-Sea Sediment Sample Collected at a Depth of 5,904 m from the Chagos-Laccadive Ridge System in the Indian Ocean.</title>
        <authorList>
            <person name="Shivaji S."/>
            <person name="Ara S."/>
            <person name="Begum Z."/>
            <person name="Ruth M."/>
            <person name="Singh A."/>
            <person name="Kumar Pinnaka A."/>
        </authorList>
    </citation>
    <scope>NUCLEOTIDE SEQUENCE [LARGE SCALE GENOMIC DNA]</scope>
    <source>
        <strain evidence="3 4">DSE10</strain>
    </source>
</reference>
<dbReference type="PANTHER" id="PTHR11786:SF0">
    <property type="entry name" value="ARYLAMINE N-ACETYLTRANSFERASE 4-RELATED"/>
    <property type="match status" value="1"/>
</dbReference>
<dbReference type="PRINTS" id="PR01543">
    <property type="entry name" value="ANATRNSFRASE"/>
</dbReference>
<evidence type="ECO:0000313" key="3">
    <source>
        <dbReference type="EMBL" id="EMR06000.1"/>
    </source>
</evidence>
<evidence type="ECO:0000256" key="1">
    <source>
        <dbReference type="ARBA" id="ARBA00006547"/>
    </source>
</evidence>
<evidence type="ECO:0000313" key="4">
    <source>
        <dbReference type="Proteomes" id="UP000011919"/>
    </source>
</evidence>
<dbReference type="EMBL" id="AOFT01000009">
    <property type="protein sequence ID" value="EMR06000.1"/>
    <property type="molecule type" value="Genomic_DNA"/>
</dbReference>
<organism evidence="3 4">
    <name type="scientific">Bhargavaea cecembensis DSE10</name>
    <dbReference type="NCBI Taxonomy" id="1235279"/>
    <lineage>
        <taxon>Bacteria</taxon>
        <taxon>Bacillati</taxon>
        <taxon>Bacillota</taxon>
        <taxon>Bacilli</taxon>
        <taxon>Bacillales</taxon>
        <taxon>Caryophanaceae</taxon>
        <taxon>Bhargavaea</taxon>
    </lineage>
</organism>
<dbReference type="SUPFAM" id="SSF54001">
    <property type="entry name" value="Cysteine proteinases"/>
    <property type="match status" value="1"/>
</dbReference>
<comment type="caution">
    <text evidence="3">The sequence shown here is derived from an EMBL/GenBank/DDBJ whole genome shotgun (WGS) entry which is preliminary data.</text>
</comment>
<name>M7NWG3_9BACL</name>
<evidence type="ECO:0000256" key="2">
    <source>
        <dbReference type="RuleBase" id="RU003452"/>
    </source>
</evidence>
<keyword evidence="3" id="KW-0012">Acyltransferase</keyword>
<proteinExistence type="inferred from homology"/>
<dbReference type="Proteomes" id="UP000011919">
    <property type="component" value="Unassembled WGS sequence"/>
</dbReference>
<dbReference type="InterPro" id="IPR053710">
    <property type="entry name" value="Arylamine_NAT_domain_sf"/>
</dbReference>
<dbReference type="AlphaFoldDB" id="M7NWG3"/>
<dbReference type="Gene3D" id="3.30.2140.20">
    <property type="match status" value="1"/>
</dbReference>
<dbReference type="eggNOG" id="COG2162">
    <property type="taxonomic scope" value="Bacteria"/>
</dbReference>
<sequence>MEIDRYLQRLNWSGPIQVNMDTLLQLQEHHMLHIPFENLDVIQKVWIPLDAETYFRKVVLKHRGGFCYELNGLFNWLLRSLGFNSRLASATVKRPDGGWTLTGSHACLIVEMEQPYLVDVGFGDSVRVPLPLSGEEREDVSGTYRMANSGDGKFELQQYMKQEGWKTRYRLDTALRTLNDFEEVCQFNQSSPRSPFTRRPLVSLATKDGRMTLSGNTFTTTRSGEKQKTVIDDKNMACVLKQYFGIELDLNH</sequence>
<dbReference type="STRING" id="1235279.C772_01980"/>
<dbReference type="EC" id="2.3.1.5" evidence="3"/>
<dbReference type="PANTHER" id="PTHR11786">
    <property type="entry name" value="N-HYDROXYARYLAMINE O-ACETYLTRANSFERASE"/>
    <property type="match status" value="1"/>
</dbReference>
<keyword evidence="3" id="KW-0808">Transferase</keyword>